<accession>A0A5E6TK03</accession>
<evidence type="ECO:0000313" key="8">
    <source>
        <dbReference type="Proteomes" id="UP000399692"/>
    </source>
</evidence>
<dbReference type="CDD" id="cd00568">
    <property type="entry name" value="TPP_enzymes"/>
    <property type="match status" value="1"/>
</dbReference>
<comment type="similarity">
    <text evidence="1 3">Belongs to the TPP enzyme family.</text>
</comment>
<protein>
    <submittedName>
        <fullName evidence="7">Putative 2-ketoarginine decarboxylase AruI</fullName>
        <ecNumber evidence="7">4.1.1.75</ecNumber>
    </submittedName>
</protein>
<sequence length="545" mass="57615">MATCGEVLVKLLEGYGVDHVFGIPGVHTVELYRGLAGSTIRHITPRHEQGAGFMADGYARTRGVPGVCFIITGPGMTNITTAMGQAYADSIPMLVISSVQSRNALGGGRGKLHELPDQRGLVAGVSAFSQTLMSADDLPQVLARAFAVFDGARPRPVHIEIPLDVLVEPADHLLPGRPIRVSRAAAAPTTVAQMATRLAQAQRPLILAGGGALAAGAALAALAEHLQAPVALTINAKGLVPADHPLQIGSTQSLPVTRELIGEADVVLAIGTELAETDYDVTFQGGFKIPGSLLRIDIDPDQTVRNYLPELALVADAEQAAQALLAAVQLQPAAQRQASWGTARAARLRQALAASWDQPSLSQTRLLKTLLQTLPEVVLVGDSTQPVYTGNLTLDMPAPRRWFNASTGYGTLGYALPAAMGAWLGSSAVIKQRAPVVCLIGDGGLQFTLPELASAVEAQVPLIVLLWNNHGYEEIKKYMLNRDIKPVGVDIHTPDFIAVAQGLGAAAEQVNDVAQLQTALARAVERNKPTLLQVDQAQWQQAVHD</sequence>
<dbReference type="EC" id="4.1.1.75" evidence="7"/>
<dbReference type="Gene3D" id="3.40.50.970">
    <property type="match status" value="2"/>
</dbReference>
<dbReference type="SUPFAM" id="SSF52518">
    <property type="entry name" value="Thiamin diphosphate-binding fold (THDP-binding)"/>
    <property type="match status" value="2"/>
</dbReference>
<dbReference type="Proteomes" id="UP000399692">
    <property type="component" value="Unassembled WGS sequence"/>
</dbReference>
<dbReference type="Gene3D" id="3.40.50.1220">
    <property type="entry name" value="TPP-binding domain"/>
    <property type="match status" value="1"/>
</dbReference>
<dbReference type="PANTHER" id="PTHR18968:SF13">
    <property type="entry name" value="ACETOLACTATE SYNTHASE CATALYTIC SUBUNIT, MITOCHONDRIAL"/>
    <property type="match status" value="1"/>
</dbReference>
<dbReference type="GO" id="GO:0000287">
    <property type="term" value="F:magnesium ion binding"/>
    <property type="evidence" value="ECO:0007669"/>
    <property type="project" value="InterPro"/>
</dbReference>
<name>A0A5E6TK03_PSEFL</name>
<dbReference type="GO" id="GO:0050660">
    <property type="term" value="F:flavin adenine dinucleotide binding"/>
    <property type="evidence" value="ECO:0007669"/>
    <property type="project" value="TreeGrafter"/>
</dbReference>
<dbReference type="GO" id="GO:0030976">
    <property type="term" value="F:thiamine pyrophosphate binding"/>
    <property type="evidence" value="ECO:0007669"/>
    <property type="project" value="InterPro"/>
</dbReference>
<dbReference type="RefSeq" id="WP_150570606.1">
    <property type="nucleotide sequence ID" value="NZ_CABVHF010000009.1"/>
</dbReference>
<dbReference type="Pfam" id="PF00205">
    <property type="entry name" value="TPP_enzyme_M"/>
    <property type="match status" value="1"/>
</dbReference>
<dbReference type="InterPro" id="IPR011766">
    <property type="entry name" value="TPP_enzyme_TPP-bd"/>
</dbReference>
<feature type="domain" description="Thiamine pyrophosphate enzyme TPP-binding" evidence="5">
    <location>
        <begin position="393"/>
        <end position="534"/>
    </location>
</feature>
<dbReference type="GO" id="GO:0005948">
    <property type="term" value="C:acetolactate synthase complex"/>
    <property type="evidence" value="ECO:0007669"/>
    <property type="project" value="TreeGrafter"/>
</dbReference>
<dbReference type="FunFam" id="3.40.50.970:FF:000007">
    <property type="entry name" value="Acetolactate synthase"/>
    <property type="match status" value="1"/>
</dbReference>
<dbReference type="GO" id="GO:0003984">
    <property type="term" value="F:acetolactate synthase activity"/>
    <property type="evidence" value="ECO:0007669"/>
    <property type="project" value="TreeGrafter"/>
</dbReference>
<dbReference type="InterPro" id="IPR029061">
    <property type="entry name" value="THDP-binding"/>
</dbReference>
<evidence type="ECO:0000313" key="7">
    <source>
        <dbReference type="EMBL" id="VVM93581.1"/>
    </source>
</evidence>
<organism evidence="7 8">
    <name type="scientific">Pseudomonas fluorescens</name>
    <dbReference type="NCBI Taxonomy" id="294"/>
    <lineage>
        <taxon>Bacteria</taxon>
        <taxon>Pseudomonadati</taxon>
        <taxon>Pseudomonadota</taxon>
        <taxon>Gammaproteobacteria</taxon>
        <taxon>Pseudomonadales</taxon>
        <taxon>Pseudomonadaceae</taxon>
        <taxon>Pseudomonas</taxon>
    </lineage>
</organism>
<dbReference type="InterPro" id="IPR029035">
    <property type="entry name" value="DHS-like_NAD/FAD-binding_dom"/>
</dbReference>
<keyword evidence="2 3" id="KW-0786">Thiamine pyrophosphate</keyword>
<dbReference type="EMBL" id="CABVHF010000009">
    <property type="protein sequence ID" value="VVM93581.1"/>
    <property type="molecule type" value="Genomic_DNA"/>
</dbReference>
<feature type="domain" description="Thiamine pyrophosphate enzyme N-terminal TPP-binding" evidence="6">
    <location>
        <begin position="3"/>
        <end position="118"/>
    </location>
</feature>
<evidence type="ECO:0000259" key="5">
    <source>
        <dbReference type="Pfam" id="PF02775"/>
    </source>
</evidence>
<dbReference type="OrthoDB" id="9785953at2"/>
<dbReference type="InterPro" id="IPR012001">
    <property type="entry name" value="Thiamin_PyroP_enz_TPP-bd_dom"/>
</dbReference>
<feature type="domain" description="Thiamine pyrophosphate enzyme central" evidence="4">
    <location>
        <begin position="191"/>
        <end position="324"/>
    </location>
</feature>
<dbReference type="AlphaFoldDB" id="A0A5E6TK03"/>
<dbReference type="NCBIfam" id="NF005712">
    <property type="entry name" value="PRK07524.1"/>
    <property type="match status" value="1"/>
</dbReference>
<evidence type="ECO:0000256" key="2">
    <source>
        <dbReference type="ARBA" id="ARBA00023052"/>
    </source>
</evidence>
<reference evidence="7 8" key="1">
    <citation type="submission" date="2019-09" db="EMBL/GenBank/DDBJ databases">
        <authorList>
            <person name="Chandra G."/>
            <person name="Truman W A."/>
        </authorList>
    </citation>
    <scope>NUCLEOTIDE SEQUENCE [LARGE SCALE GENOMIC DNA]</scope>
    <source>
        <strain evidence="7">PS631</strain>
    </source>
</reference>
<gene>
    <name evidence="7" type="primary">aruI</name>
    <name evidence="7" type="ORF">PS631_02970</name>
</gene>
<evidence type="ECO:0000256" key="1">
    <source>
        <dbReference type="ARBA" id="ARBA00007812"/>
    </source>
</evidence>
<dbReference type="PANTHER" id="PTHR18968">
    <property type="entry name" value="THIAMINE PYROPHOSPHATE ENZYMES"/>
    <property type="match status" value="1"/>
</dbReference>
<dbReference type="CDD" id="cd07035">
    <property type="entry name" value="TPP_PYR_POX_like"/>
    <property type="match status" value="1"/>
</dbReference>
<keyword evidence="7" id="KW-0456">Lyase</keyword>
<dbReference type="GO" id="GO:0009097">
    <property type="term" value="P:isoleucine biosynthetic process"/>
    <property type="evidence" value="ECO:0007669"/>
    <property type="project" value="TreeGrafter"/>
</dbReference>
<evidence type="ECO:0000256" key="3">
    <source>
        <dbReference type="RuleBase" id="RU362132"/>
    </source>
</evidence>
<dbReference type="Pfam" id="PF02776">
    <property type="entry name" value="TPP_enzyme_N"/>
    <property type="match status" value="1"/>
</dbReference>
<evidence type="ECO:0000259" key="4">
    <source>
        <dbReference type="Pfam" id="PF00205"/>
    </source>
</evidence>
<dbReference type="Pfam" id="PF02775">
    <property type="entry name" value="TPP_enzyme_C"/>
    <property type="match status" value="1"/>
</dbReference>
<evidence type="ECO:0000259" key="6">
    <source>
        <dbReference type="Pfam" id="PF02776"/>
    </source>
</evidence>
<dbReference type="GO" id="GO:0009099">
    <property type="term" value="P:L-valine biosynthetic process"/>
    <property type="evidence" value="ECO:0007669"/>
    <property type="project" value="TreeGrafter"/>
</dbReference>
<dbReference type="GO" id="GO:0047435">
    <property type="term" value="F:5-guanidino-2-oxopentanoate decarboxylase activity"/>
    <property type="evidence" value="ECO:0007669"/>
    <property type="project" value="UniProtKB-EC"/>
</dbReference>
<dbReference type="InterPro" id="IPR045229">
    <property type="entry name" value="TPP_enz"/>
</dbReference>
<dbReference type="SUPFAM" id="SSF52467">
    <property type="entry name" value="DHS-like NAD/FAD-binding domain"/>
    <property type="match status" value="1"/>
</dbReference>
<proteinExistence type="inferred from homology"/>
<dbReference type="InterPro" id="IPR012000">
    <property type="entry name" value="Thiamin_PyroP_enz_cen_dom"/>
</dbReference>